<sequence length="71" mass="7864">MYPITFLKNSMAPKTLAVTALLLTLNLLFFTFLTSTKCPPTTPRPPKKDSAVKPTCPNDTLKLCVCADYWA</sequence>
<protein>
    <submittedName>
        <fullName evidence="1">Uncharacterized protein</fullName>
    </submittedName>
</protein>
<dbReference type="Proteomes" id="UP000712600">
    <property type="component" value="Unassembled WGS sequence"/>
</dbReference>
<dbReference type="AlphaFoldDB" id="A0A8S9PXX1"/>
<evidence type="ECO:0000313" key="2">
    <source>
        <dbReference type="Proteomes" id="UP000712600"/>
    </source>
</evidence>
<name>A0A8S9PXX1_BRACR</name>
<accession>A0A8S9PXX1</accession>
<reference evidence="1" key="1">
    <citation type="submission" date="2019-12" db="EMBL/GenBank/DDBJ databases">
        <title>Genome sequencing and annotation of Brassica cretica.</title>
        <authorList>
            <person name="Studholme D.J."/>
            <person name="Sarris P."/>
        </authorList>
    </citation>
    <scope>NUCLEOTIDE SEQUENCE</scope>
    <source>
        <strain evidence="1">PFS-109/04</strain>
        <tissue evidence="1">Leaf</tissue>
    </source>
</reference>
<organism evidence="1 2">
    <name type="scientific">Brassica cretica</name>
    <name type="common">Mustard</name>
    <dbReference type="NCBI Taxonomy" id="69181"/>
    <lineage>
        <taxon>Eukaryota</taxon>
        <taxon>Viridiplantae</taxon>
        <taxon>Streptophyta</taxon>
        <taxon>Embryophyta</taxon>
        <taxon>Tracheophyta</taxon>
        <taxon>Spermatophyta</taxon>
        <taxon>Magnoliopsida</taxon>
        <taxon>eudicotyledons</taxon>
        <taxon>Gunneridae</taxon>
        <taxon>Pentapetalae</taxon>
        <taxon>rosids</taxon>
        <taxon>malvids</taxon>
        <taxon>Brassicales</taxon>
        <taxon>Brassicaceae</taxon>
        <taxon>Brassiceae</taxon>
        <taxon>Brassica</taxon>
    </lineage>
</organism>
<evidence type="ECO:0000313" key="1">
    <source>
        <dbReference type="EMBL" id="KAF3526905.1"/>
    </source>
</evidence>
<comment type="caution">
    <text evidence="1">The sequence shown here is derived from an EMBL/GenBank/DDBJ whole genome shotgun (WGS) entry which is preliminary data.</text>
</comment>
<gene>
    <name evidence="1" type="ORF">F2Q69_00049363</name>
</gene>
<proteinExistence type="predicted"/>
<dbReference type="EMBL" id="QGKX02001347">
    <property type="protein sequence ID" value="KAF3526905.1"/>
    <property type="molecule type" value="Genomic_DNA"/>
</dbReference>